<evidence type="ECO:0000313" key="5">
    <source>
        <dbReference type="EMBL" id="SHE85672.1"/>
    </source>
</evidence>
<sequence>MTDLFARSVVDQGVHERARAHFRANGVRLPKLSELADPARIDKGVVAELAGVDPDAADPRNLYRVHWHNDAERQGLGAVPQHLVLPESLTGVKARIIVALGDRFPMIGAHKVLAAYGCLVPRLVTGQFDPQAQRAVWPSTGNYCRGGVAISTILGCRSVAVLPEGMSAERFSWLEAWTKNPSDIVRTPGSESNLKEIYDACHELAKDPQNVILNQFSEFGNYVTHRAVTGPALEAVFRAVKGDSALRARAFVCASGSSGTLAAGDHLKDVLGAQIAAVEATECPTLLRNGYGEHNIQGIGDKHIPLIHNAFNTDYVIGVSDHASDVLNVLFNTEAGRAYLAEHKGLDAAQLAGLGHLGLSSIANIVAAIKLARYLDLGADDAIVTIATDGAVMYGSQLDKTLAQHFPKGFGAVQAAEAFGQYLAGIATDEMQELSRVDKERIFNLGYYTWVEQQGVSLEAFDARRQQSFWDGLMAMVPIWDELIDAFNAPAS</sequence>
<dbReference type="InterPro" id="IPR001926">
    <property type="entry name" value="TrpB-like_PALP"/>
</dbReference>
<dbReference type="SUPFAM" id="SSF53686">
    <property type="entry name" value="Tryptophan synthase beta subunit-like PLP-dependent enzymes"/>
    <property type="match status" value="1"/>
</dbReference>
<dbReference type="STRING" id="1121477.SAMN02745223_01238"/>
<dbReference type="PANTHER" id="PTHR10314">
    <property type="entry name" value="CYSTATHIONINE BETA-SYNTHASE"/>
    <property type="match status" value="1"/>
</dbReference>
<keyword evidence="2" id="KW-0663">Pyridoxal phosphate</keyword>
<dbReference type="EMBL" id="FQVC01000003">
    <property type="protein sequence ID" value="SHE85672.1"/>
    <property type="molecule type" value="Genomic_DNA"/>
</dbReference>
<feature type="domain" description="Tryptophan synthase beta chain-like PALP" evidence="3">
    <location>
        <begin position="106"/>
        <end position="389"/>
    </location>
</feature>
<organism evidence="4 6">
    <name type="scientific">Devosia limi DSM 17137</name>
    <dbReference type="NCBI Taxonomy" id="1121477"/>
    <lineage>
        <taxon>Bacteria</taxon>
        <taxon>Pseudomonadati</taxon>
        <taxon>Pseudomonadota</taxon>
        <taxon>Alphaproteobacteria</taxon>
        <taxon>Hyphomicrobiales</taxon>
        <taxon>Devosiaceae</taxon>
        <taxon>Devosia</taxon>
    </lineage>
</organism>
<reference evidence="5 7" key="2">
    <citation type="submission" date="2016-11" db="EMBL/GenBank/DDBJ databases">
        <authorList>
            <person name="Jaros S."/>
            <person name="Januszkiewicz K."/>
            <person name="Wedrychowicz H."/>
        </authorList>
    </citation>
    <scope>NUCLEOTIDE SEQUENCE [LARGE SCALE GENOMIC DNA]</scope>
    <source>
        <strain evidence="5 7">DSM 17137</strain>
    </source>
</reference>
<reference evidence="4 6" key="1">
    <citation type="submission" date="2015-03" db="EMBL/GenBank/DDBJ databases">
        <authorList>
            <person name="Hassan Y.I."/>
            <person name="Lepp D."/>
            <person name="Zhou T."/>
        </authorList>
    </citation>
    <scope>NUCLEOTIDE SEQUENCE [LARGE SCALE GENOMIC DNA]</scope>
    <source>
        <strain evidence="4 6">DSM 17137</strain>
    </source>
</reference>
<dbReference type="EMBL" id="LAJF01000022">
    <property type="protein sequence ID" value="KKB86679.1"/>
    <property type="molecule type" value="Genomic_DNA"/>
</dbReference>
<evidence type="ECO:0000256" key="1">
    <source>
        <dbReference type="ARBA" id="ARBA00001933"/>
    </source>
</evidence>
<dbReference type="PATRIC" id="fig|1121477.3.peg.1208"/>
<evidence type="ECO:0000256" key="2">
    <source>
        <dbReference type="ARBA" id="ARBA00022898"/>
    </source>
</evidence>
<name>A0A0F5LWY1_9HYPH</name>
<gene>
    <name evidence="5" type="ORF">SAMN02745223_01238</name>
    <name evidence="4" type="ORF">VW29_00845</name>
</gene>
<dbReference type="Gene3D" id="3.40.50.1100">
    <property type="match status" value="2"/>
</dbReference>
<accession>A0A0F5LWY1</accession>
<comment type="cofactor">
    <cofactor evidence="1">
        <name>pyridoxal 5'-phosphate</name>
        <dbReference type="ChEBI" id="CHEBI:597326"/>
    </cofactor>
</comment>
<keyword evidence="6" id="KW-1185">Reference proteome</keyword>
<dbReference type="Proteomes" id="UP000184533">
    <property type="component" value="Unassembled WGS sequence"/>
</dbReference>
<dbReference type="RefSeq" id="WP_046133483.1">
    <property type="nucleotide sequence ID" value="NZ_FQVC01000003.1"/>
</dbReference>
<evidence type="ECO:0000313" key="7">
    <source>
        <dbReference type="Proteomes" id="UP000184533"/>
    </source>
</evidence>
<dbReference type="OrthoDB" id="9767775at2"/>
<dbReference type="Pfam" id="PF00291">
    <property type="entry name" value="PALP"/>
    <property type="match status" value="1"/>
</dbReference>
<evidence type="ECO:0000313" key="4">
    <source>
        <dbReference type="EMBL" id="KKB86679.1"/>
    </source>
</evidence>
<dbReference type="AlphaFoldDB" id="A0A0F5LWY1"/>
<dbReference type="GO" id="GO:1901605">
    <property type="term" value="P:alpha-amino acid metabolic process"/>
    <property type="evidence" value="ECO:0007669"/>
    <property type="project" value="UniProtKB-ARBA"/>
</dbReference>
<proteinExistence type="predicted"/>
<evidence type="ECO:0000313" key="6">
    <source>
        <dbReference type="Proteomes" id="UP000033608"/>
    </source>
</evidence>
<dbReference type="Proteomes" id="UP000033608">
    <property type="component" value="Unassembled WGS sequence"/>
</dbReference>
<dbReference type="InterPro" id="IPR036052">
    <property type="entry name" value="TrpB-like_PALP_sf"/>
</dbReference>
<dbReference type="InterPro" id="IPR050214">
    <property type="entry name" value="Cys_Synth/Cystath_Beta-Synth"/>
</dbReference>
<evidence type="ECO:0000259" key="3">
    <source>
        <dbReference type="Pfam" id="PF00291"/>
    </source>
</evidence>
<protein>
    <submittedName>
        <fullName evidence="5">Cysteine synthase</fullName>
    </submittedName>
    <submittedName>
        <fullName evidence="4">Pyridoxal-5'-phosphate-dependent protein subunit beta</fullName>
    </submittedName>
</protein>